<evidence type="ECO:0000313" key="4">
    <source>
        <dbReference type="Proteomes" id="UP000076447"/>
    </source>
</evidence>
<feature type="compositionally biased region" description="Low complexity" evidence="1">
    <location>
        <begin position="247"/>
        <end position="271"/>
    </location>
</feature>
<keyword evidence="2" id="KW-1133">Transmembrane helix</keyword>
<evidence type="ECO:0008006" key="5">
    <source>
        <dbReference type="Google" id="ProtNLM"/>
    </source>
</evidence>
<dbReference type="EMBL" id="LRIE01000083">
    <property type="protein sequence ID" value="KZM33958.1"/>
    <property type="molecule type" value="Genomic_DNA"/>
</dbReference>
<feature type="transmembrane region" description="Helical" evidence="2">
    <location>
        <begin position="20"/>
        <end position="39"/>
    </location>
</feature>
<dbReference type="InterPro" id="IPR036779">
    <property type="entry name" value="LysM_dom_sf"/>
</dbReference>
<feature type="transmembrane region" description="Helical" evidence="2">
    <location>
        <begin position="59"/>
        <end position="89"/>
    </location>
</feature>
<feature type="region of interest" description="Disordered" evidence="1">
    <location>
        <begin position="157"/>
        <end position="307"/>
    </location>
</feature>
<dbReference type="OrthoDB" id="3210682at2"/>
<dbReference type="RefSeq" id="WP_068709855.1">
    <property type="nucleotide sequence ID" value="NZ_LRIE01000083.1"/>
</dbReference>
<dbReference type="Proteomes" id="UP000076447">
    <property type="component" value="Unassembled WGS sequence"/>
</dbReference>
<dbReference type="STRING" id="43678.OJAG_34420"/>
<evidence type="ECO:0000256" key="1">
    <source>
        <dbReference type="SAM" id="MobiDB-lite"/>
    </source>
</evidence>
<dbReference type="AlphaFoldDB" id="A0A161YDY9"/>
<feature type="compositionally biased region" description="Low complexity" evidence="1">
    <location>
        <begin position="214"/>
        <end position="228"/>
    </location>
</feature>
<keyword evidence="2" id="KW-0812">Transmembrane</keyword>
<organism evidence="3 4">
    <name type="scientific">Oerskovia enterophila</name>
    <dbReference type="NCBI Taxonomy" id="43678"/>
    <lineage>
        <taxon>Bacteria</taxon>
        <taxon>Bacillati</taxon>
        <taxon>Actinomycetota</taxon>
        <taxon>Actinomycetes</taxon>
        <taxon>Micrococcales</taxon>
        <taxon>Cellulomonadaceae</taxon>
        <taxon>Oerskovia</taxon>
    </lineage>
</organism>
<comment type="caution">
    <text evidence="3">The sequence shown here is derived from an EMBL/GenBank/DDBJ whole genome shotgun (WGS) entry which is preliminary data.</text>
</comment>
<sequence length="372" mass="37225">MAQQVQHGRDDEHGRRAPRLAALVVVSMATGLAAALLAARGARIAQSLPVSRVEVHLEVLVLAVGAVLAAWVALTSALALVCVVAQALGRRWDTGEHLVLRHAPAAVRRLASIGVSLSVGAGLALGGGAAQAAELPPVPEGSTNGSLVVDLGWQPTARTDSSVDDAGQVPAVGPAAGPSASDHLAVPAPSSDPRSSVSDGAPPSALRPSPGQDPSSVPAPAPTVAAPRSPAPTPDPTAEPAPPTTAQPPASTTPTPTVREPAPAGWPEGPAYSTSRPAHVPLGTLLGSPARAATPSPAAAPDPSAPAPSVVEIVVLRGDTLWSLAERRLGPEASAAQVATECGRWFDANRDVIGDDPDLIKPGQILSAPPSP</sequence>
<protein>
    <recommendedName>
        <fullName evidence="5">LysM domain-containing protein</fullName>
    </recommendedName>
</protein>
<gene>
    <name evidence="3" type="ORF">OJAG_34420</name>
</gene>
<reference evidence="3 4" key="1">
    <citation type="submission" date="2016-01" db="EMBL/GenBank/DDBJ databases">
        <title>Genome sequence of Oerskovia enterophila VJag, an agar and cellulose degrading bacterium.</title>
        <authorList>
            <person name="Poehlein A."/>
            <person name="Jag V."/>
            <person name="Bengelsdorf F."/>
            <person name="Duerre P."/>
            <person name="Daniel R."/>
        </authorList>
    </citation>
    <scope>NUCLEOTIDE SEQUENCE [LARGE SCALE GENOMIC DNA]</scope>
    <source>
        <strain evidence="3 4">VJag</strain>
    </source>
</reference>
<accession>A0A161YDY9</accession>
<proteinExistence type="predicted"/>
<name>A0A161YDY9_9CELL</name>
<dbReference type="PATRIC" id="fig|43678.3.peg.3605"/>
<feature type="compositionally biased region" description="Low complexity" evidence="1">
    <location>
        <begin position="166"/>
        <end position="181"/>
    </location>
</feature>
<feature type="compositionally biased region" description="Pro residues" evidence="1">
    <location>
        <begin position="229"/>
        <end position="246"/>
    </location>
</feature>
<feature type="transmembrane region" description="Helical" evidence="2">
    <location>
        <begin position="110"/>
        <end position="130"/>
    </location>
</feature>
<dbReference type="CDD" id="cd00118">
    <property type="entry name" value="LysM"/>
    <property type="match status" value="1"/>
</dbReference>
<feature type="compositionally biased region" description="Low complexity" evidence="1">
    <location>
        <begin position="288"/>
        <end position="297"/>
    </location>
</feature>
<keyword evidence="2" id="KW-0472">Membrane</keyword>
<evidence type="ECO:0000313" key="3">
    <source>
        <dbReference type="EMBL" id="KZM33958.1"/>
    </source>
</evidence>
<dbReference type="InterPro" id="IPR018392">
    <property type="entry name" value="LysM"/>
</dbReference>
<evidence type="ECO:0000256" key="2">
    <source>
        <dbReference type="SAM" id="Phobius"/>
    </source>
</evidence>
<dbReference type="Gene3D" id="3.10.350.10">
    <property type="entry name" value="LysM domain"/>
    <property type="match status" value="1"/>
</dbReference>